<dbReference type="GO" id="GO:0015203">
    <property type="term" value="F:polyamine transmembrane transporter activity"/>
    <property type="evidence" value="ECO:0007669"/>
    <property type="project" value="TreeGrafter"/>
</dbReference>
<keyword evidence="2" id="KW-0813">Transport</keyword>
<dbReference type="PROSITE" id="PS50850">
    <property type="entry name" value="MFS"/>
    <property type="match status" value="1"/>
</dbReference>
<dbReference type="PANTHER" id="PTHR23502:SF5">
    <property type="entry name" value="QUINIDINE RESISTANCE PROTEIN 3"/>
    <property type="match status" value="1"/>
</dbReference>
<evidence type="ECO:0000256" key="7">
    <source>
        <dbReference type="SAM" id="Phobius"/>
    </source>
</evidence>
<dbReference type="FunCoup" id="F0XFB5">
    <property type="interactions" value="13"/>
</dbReference>
<evidence type="ECO:0000259" key="8">
    <source>
        <dbReference type="PROSITE" id="PS50850"/>
    </source>
</evidence>
<dbReference type="HOGENOM" id="CLU_008455_8_5_1"/>
<feature type="transmembrane region" description="Helical" evidence="7">
    <location>
        <begin position="484"/>
        <end position="507"/>
    </location>
</feature>
<comment type="subcellular location">
    <subcellularLocation>
        <location evidence="1">Membrane</location>
        <topology evidence="1">Multi-pass membrane protein</topology>
    </subcellularLocation>
</comment>
<dbReference type="Proteomes" id="UP000007796">
    <property type="component" value="Unassembled WGS sequence"/>
</dbReference>
<dbReference type="Pfam" id="PF07690">
    <property type="entry name" value="MFS_1"/>
    <property type="match status" value="1"/>
</dbReference>
<accession>F0XFB5</accession>
<feature type="transmembrane region" description="Helical" evidence="7">
    <location>
        <begin position="215"/>
        <end position="239"/>
    </location>
</feature>
<feature type="transmembrane region" description="Helical" evidence="7">
    <location>
        <begin position="407"/>
        <end position="430"/>
    </location>
</feature>
<evidence type="ECO:0000256" key="2">
    <source>
        <dbReference type="ARBA" id="ARBA00022448"/>
    </source>
</evidence>
<dbReference type="EMBL" id="GL629765">
    <property type="protein sequence ID" value="EFX03818.1"/>
    <property type="molecule type" value="Genomic_DNA"/>
</dbReference>
<dbReference type="AlphaFoldDB" id="F0XFB5"/>
<keyword evidence="4 7" id="KW-1133">Transmembrane helix</keyword>
<dbReference type="Gene3D" id="1.20.1250.20">
    <property type="entry name" value="MFS general substrate transporter like domains"/>
    <property type="match status" value="1"/>
</dbReference>
<keyword evidence="10" id="KW-1185">Reference proteome</keyword>
<dbReference type="InterPro" id="IPR011701">
    <property type="entry name" value="MFS"/>
</dbReference>
<dbReference type="STRING" id="655863.F0XFB5"/>
<name>F0XFB5_GROCL</name>
<dbReference type="InterPro" id="IPR020846">
    <property type="entry name" value="MFS_dom"/>
</dbReference>
<evidence type="ECO:0000256" key="6">
    <source>
        <dbReference type="SAM" id="MobiDB-lite"/>
    </source>
</evidence>
<feature type="transmembrane region" description="Helical" evidence="7">
    <location>
        <begin position="528"/>
        <end position="544"/>
    </location>
</feature>
<evidence type="ECO:0000313" key="9">
    <source>
        <dbReference type="EMBL" id="EFX03818.1"/>
    </source>
</evidence>
<dbReference type="InterPro" id="IPR036259">
    <property type="entry name" value="MFS_trans_sf"/>
</dbReference>
<organism evidence="10">
    <name type="scientific">Grosmannia clavigera (strain kw1407 / UAMH 11150)</name>
    <name type="common">Blue stain fungus</name>
    <name type="synonym">Graphiocladiella clavigera</name>
    <dbReference type="NCBI Taxonomy" id="655863"/>
    <lineage>
        <taxon>Eukaryota</taxon>
        <taxon>Fungi</taxon>
        <taxon>Dikarya</taxon>
        <taxon>Ascomycota</taxon>
        <taxon>Pezizomycotina</taxon>
        <taxon>Sordariomycetes</taxon>
        <taxon>Sordariomycetidae</taxon>
        <taxon>Ophiostomatales</taxon>
        <taxon>Ophiostomataceae</taxon>
        <taxon>Leptographium</taxon>
    </lineage>
</organism>
<feature type="transmembrane region" description="Helical" evidence="7">
    <location>
        <begin position="158"/>
        <end position="178"/>
    </location>
</feature>
<feature type="transmembrane region" description="Helical" evidence="7">
    <location>
        <begin position="461"/>
        <end position="478"/>
    </location>
</feature>
<dbReference type="GO" id="GO:0010509">
    <property type="term" value="P:intracellular polyamine homeostasis"/>
    <property type="evidence" value="ECO:0007669"/>
    <property type="project" value="TreeGrafter"/>
</dbReference>
<keyword evidence="5 7" id="KW-0472">Membrane</keyword>
<dbReference type="CDD" id="cd17323">
    <property type="entry name" value="MFS_Tpo1_MDR_like"/>
    <property type="match status" value="1"/>
</dbReference>
<feature type="compositionally biased region" description="Basic and acidic residues" evidence="6">
    <location>
        <begin position="12"/>
        <end position="21"/>
    </location>
</feature>
<feature type="transmembrane region" description="Helical" evidence="7">
    <location>
        <begin position="190"/>
        <end position="209"/>
    </location>
</feature>
<dbReference type="RefSeq" id="XP_014173300.1">
    <property type="nucleotide sequence ID" value="XM_014317825.1"/>
</dbReference>
<dbReference type="GeneID" id="25981006"/>
<feature type="compositionally biased region" description="Acidic residues" evidence="6">
    <location>
        <begin position="45"/>
        <end position="56"/>
    </location>
</feature>
<reference evidence="9 10" key="1">
    <citation type="journal article" date="2011" name="Proc. Natl. Acad. Sci. U.S.A.">
        <title>Genome and transcriptome analyses of the mountain pine beetle-fungal symbiont Grosmannia clavigera, a lodgepole pine pathogen.</title>
        <authorList>
            <person name="DiGuistini S."/>
            <person name="Wang Y."/>
            <person name="Liao N.Y."/>
            <person name="Taylor G."/>
            <person name="Tanguay P."/>
            <person name="Feau N."/>
            <person name="Henrissat B."/>
            <person name="Chan S.K."/>
            <person name="Hesse-Orce U."/>
            <person name="Alamouti S.M."/>
            <person name="Tsui C.K.M."/>
            <person name="Docking R.T."/>
            <person name="Levasseur A."/>
            <person name="Haridas S."/>
            <person name="Robertson G."/>
            <person name="Birol I."/>
            <person name="Holt R.A."/>
            <person name="Marra M.A."/>
            <person name="Hamelin R.C."/>
            <person name="Hirst M."/>
            <person name="Jones S.J.M."/>
            <person name="Bohlmann J."/>
            <person name="Breuil C."/>
        </authorList>
    </citation>
    <scope>NUCLEOTIDE SEQUENCE [LARGE SCALE GENOMIC DNA]</scope>
    <source>
        <strain evidence="10">kw1407 / UAMH 11150</strain>
    </source>
</reference>
<evidence type="ECO:0000256" key="3">
    <source>
        <dbReference type="ARBA" id="ARBA00022692"/>
    </source>
</evidence>
<dbReference type="OrthoDB" id="3936150at2759"/>
<protein>
    <submittedName>
        <fullName evidence="9">Major facilitator superfamily transporter multidrug resistance</fullName>
    </submittedName>
</protein>
<evidence type="ECO:0000256" key="4">
    <source>
        <dbReference type="ARBA" id="ARBA00022989"/>
    </source>
</evidence>
<feature type="transmembrane region" description="Helical" evidence="7">
    <location>
        <begin position="122"/>
        <end position="146"/>
    </location>
</feature>
<feature type="domain" description="Major facilitator superfamily (MFS) profile" evidence="8">
    <location>
        <begin position="124"/>
        <end position="577"/>
    </location>
</feature>
<feature type="transmembrane region" description="Helical" evidence="7">
    <location>
        <begin position="280"/>
        <end position="298"/>
    </location>
</feature>
<dbReference type="FunFam" id="1.20.1720.10:FF:000009">
    <property type="entry name" value="MFS multidrug transporter"/>
    <property type="match status" value="1"/>
</dbReference>
<proteinExistence type="predicted"/>
<dbReference type="SUPFAM" id="SSF103473">
    <property type="entry name" value="MFS general substrate transporter"/>
    <property type="match status" value="1"/>
</dbReference>
<feature type="transmembrane region" description="Helical" evidence="7">
    <location>
        <begin position="251"/>
        <end position="274"/>
    </location>
</feature>
<dbReference type="eggNOG" id="KOG0255">
    <property type="taxonomic scope" value="Eukaryota"/>
</dbReference>
<evidence type="ECO:0000313" key="10">
    <source>
        <dbReference type="Proteomes" id="UP000007796"/>
    </source>
</evidence>
<keyword evidence="3 7" id="KW-0812">Transmembrane</keyword>
<dbReference type="GO" id="GO:0005886">
    <property type="term" value="C:plasma membrane"/>
    <property type="evidence" value="ECO:0007669"/>
    <property type="project" value="TreeGrafter"/>
</dbReference>
<sequence length="591" mass="64240">MAEEASSQARDQAGRSRHDANANDSSDPPDEKTAVAQIGDGTGDNTDDEQPEDDDMPPLAEEPSAGLQAVDIQRMQAQSCRASTLSRVPTIVPRSKRRGLFGRLAVLPEVERPFEYPNQTKWLITLVVSLSAAAGPMGSSIFYPALSELAADLNVTTTLANLTVAMYMLAMSIFPLWWSSFSETFGRRTIYIVSFTLFVVFAILCAISHSIGMLIVMRVLSGGASASVQAVGAGTLADIWQPHERGRAMGIFYLGPLTGPLLAPIIGGALAEAWGWQSTMWFLAIFGGLSLIMLFFCLPETLSKSRNAGRGTAVAAAPLPGMAESAAAASPLTRVATSQSVRVHTHRVAAFLQHAFVHPLSVLLYLRFPPIILTVVYGSVTFGALFILNVCLQSAYGHQPYGFSEIIVGLLYIPGSLGYILAAMVGGRWIDMIMAREARRAGRYDADGQLQYLPEDRMRENAWLAASLFPAALIWFGWTVQHGVFWVAPAVANFIFGFGSMLVFGVVTTMLTEFMPRRSSGGIALNNFLRNIFSCVGVIVAQPLIDAMGYGWLCTMVALLSWVIGNACIWALRRYSQKWRVEMDAKLNKLS</sequence>
<dbReference type="PANTHER" id="PTHR23502">
    <property type="entry name" value="MAJOR FACILITATOR SUPERFAMILY"/>
    <property type="match status" value="1"/>
</dbReference>
<dbReference type="InParanoid" id="F0XFB5"/>
<feature type="transmembrane region" description="Helical" evidence="7">
    <location>
        <begin position="371"/>
        <end position="395"/>
    </location>
</feature>
<gene>
    <name evidence="9" type="ORF">CMQ_746</name>
</gene>
<evidence type="ECO:0000256" key="5">
    <source>
        <dbReference type="ARBA" id="ARBA00023136"/>
    </source>
</evidence>
<feature type="transmembrane region" description="Helical" evidence="7">
    <location>
        <begin position="550"/>
        <end position="572"/>
    </location>
</feature>
<feature type="compositionally biased region" description="Polar residues" evidence="6">
    <location>
        <begin position="1"/>
        <end position="10"/>
    </location>
</feature>
<evidence type="ECO:0000256" key="1">
    <source>
        <dbReference type="ARBA" id="ARBA00004141"/>
    </source>
</evidence>
<feature type="region of interest" description="Disordered" evidence="6">
    <location>
        <begin position="1"/>
        <end position="62"/>
    </location>
</feature>